<dbReference type="InterPro" id="IPR039900">
    <property type="entry name" value="Pat1-like"/>
</dbReference>
<protein>
    <recommendedName>
        <fullName evidence="6">PAT1-like protein 1</fullName>
    </recommendedName>
</protein>
<keyword evidence="5" id="KW-1185">Reference proteome</keyword>
<name>A0AAN7V4A0_9COLE</name>
<dbReference type="GO" id="GO:0000290">
    <property type="term" value="P:deadenylation-dependent decapping of nuclear-transcribed mRNA"/>
    <property type="evidence" value="ECO:0007669"/>
    <property type="project" value="InterPro"/>
</dbReference>
<comment type="subcellular location">
    <subcellularLocation>
        <location evidence="1">Cytoplasm</location>
        <location evidence="1">P-body</location>
    </subcellularLocation>
</comment>
<keyword evidence="2" id="KW-0963">Cytoplasm</keyword>
<sequence length="721" mass="82783">MAETSFRFGTDSDEQLSPDEADCLEIEEEEYDALNDETFGTLEDSECLDDWEQQHEQYAELAANSKQSDGLDISIDKLNLDHSSYVFPSSKSSVWSYNATQNGDIFGSSFLPISHKESGNKSSGKNEHKEDTYSLFSKGAKLEASSLTVGNNAQKKVCTVEELEREFLQNLTKNEAQLALPIVPPFRHVQSKPHSPFIQRPMATTSRLPPGLYPVGMPSPHVRTPIPHLQHQNIPPGLGRLLPPSHYFHGGLAPPPGLIFPPRQPFPVTHPFNFPSPPRTMHHNNRVNHHHRNKMDDNTNVRHRNDHHHVQRDEYDGLMSMREKQWLINIQLVQLNTGTPYFDDYYYTVFKERKSKKSKENQPPTDRNQWQNRRNNERQDHQTTIIPNKAYTPLQFENSLGKLQCGSVMAPRKIIDMDIVTPDKDNDTSITTRDTRKIKQLLLELEVFYSYLLKAEDLKNPLYKSNIVKLCEIKQKQRLRELDMASTSEQKQEILKCLREESAPLVENCHDHLIKVLNGLFQEDKYANFLGIRKGKMLLLRILPNLHVDYFATQLRDVWTKVLLSIPMVGRKDTAGDQLFMRFYPHFKQFIQVSDMDVVLEVISKLLVIPSSENNPGLPLSCHGKPPLNFIVSNKFGMSALANILIRAETLIAENKTGEKQLNEWFHFVINWTETLVVPKLVLVTPMEQIPSTIFTKHCNRIGNLSLDRMKLLEKWISNGS</sequence>
<gene>
    <name evidence="4" type="ORF">RI129_013111</name>
</gene>
<evidence type="ECO:0000256" key="3">
    <source>
        <dbReference type="SAM" id="MobiDB-lite"/>
    </source>
</evidence>
<accession>A0AAN7V4A0</accession>
<evidence type="ECO:0008006" key="6">
    <source>
        <dbReference type="Google" id="ProtNLM"/>
    </source>
</evidence>
<dbReference type="Proteomes" id="UP001329430">
    <property type="component" value="Chromosome 10"/>
</dbReference>
<organism evidence="4 5">
    <name type="scientific">Pyrocoelia pectoralis</name>
    <dbReference type="NCBI Taxonomy" id="417401"/>
    <lineage>
        <taxon>Eukaryota</taxon>
        <taxon>Metazoa</taxon>
        <taxon>Ecdysozoa</taxon>
        <taxon>Arthropoda</taxon>
        <taxon>Hexapoda</taxon>
        <taxon>Insecta</taxon>
        <taxon>Pterygota</taxon>
        <taxon>Neoptera</taxon>
        <taxon>Endopterygota</taxon>
        <taxon>Coleoptera</taxon>
        <taxon>Polyphaga</taxon>
        <taxon>Elateriformia</taxon>
        <taxon>Elateroidea</taxon>
        <taxon>Lampyridae</taxon>
        <taxon>Lampyrinae</taxon>
        <taxon>Pyrocoelia</taxon>
    </lineage>
</organism>
<dbReference type="GO" id="GO:0033962">
    <property type="term" value="P:P-body assembly"/>
    <property type="evidence" value="ECO:0007669"/>
    <property type="project" value="TreeGrafter"/>
</dbReference>
<feature type="region of interest" description="Disordered" evidence="3">
    <location>
        <begin position="353"/>
        <end position="384"/>
    </location>
</feature>
<evidence type="ECO:0000256" key="1">
    <source>
        <dbReference type="ARBA" id="ARBA00004201"/>
    </source>
</evidence>
<dbReference type="PANTHER" id="PTHR21551">
    <property type="entry name" value="TOPOISOMERASE II-ASSOCIATED PROTEIN PAT1"/>
    <property type="match status" value="1"/>
</dbReference>
<dbReference type="GO" id="GO:0000932">
    <property type="term" value="C:P-body"/>
    <property type="evidence" value="ECO:0007669"/>
    <property type="project" value="UniProtKB-SubCell"/>
</dbReference>
<dbReference type="EMBL" id="JAVRBK010000010">
    <property type="protein sequence ID" value="KAK5638816.1"/>
    <property type="molecule type" value="Genomic_DNA"/>
</dbReference>
<dbReference type="PANTHER" id="PTHR21551:SF0">
    <property type="entry name" value="PROTEIN ASSOCIATED WITH TOPO II RELATED-1, ISOFORM A"/>
    <property type="match status" value="1"/>
</dbReference>
<dbReference type="AlphaFoldDB" id="A0AAN7V4A0"/>
<comment type="caution">
    <text evidence="4">The sequence shown here is derived from an EMBL/GenBank/DDBJ whole genome shotgun (WGS) entry which is preliminary data.</text>
</comment>
<evidence type="ECO:0000313" key="5">
    <source>
        <dbReference type="Proteomes" id="UP001329430"/>
    </source>
</evidence>
<dbReference type="GO" id="GO:0003723">
    <property type="term" value="F:RNA binding"/>
    <property type="evidence" value="ECO:0007669"/>
    <property type="project" value="TreeGrafter"/>
</dbReference>
<proteinExistence type="predicted"/>
<reference evidence="4 5" key="1">
    <citation type="journal article" date="2024" name="Insects">
        <title>An Improved Chromosome-Level Genome Assembly of the Firefly Pyrocoelia pectoralis.</title>
        <authorList>
            <person name="Fu X."/>
            <person name="Meyer-Rochow V.B."/>
            <person name="Ballantyne L."/>
            <person name="Zhu X."/>
        </authorList>
    </citation>
    <scope>NUCLEOTIDE SEQUENCE [LARGE SCALE GENOMIC DNA]</scope>
    <source>
        <strain evidence="4">XCY_ONT2</strain>
    </source>
</reference>
<evidence type="ECO:0000313" key="4">
    <source>
        <dbReference type="EMBL" id="KAK5638816.1"/>
    </source>
</evidence>
<evidence type="ECO:0000256" key="2">
    <source>
        <dbReference type="ARBA" id="ARBA00022490"/>
    </source>
</evidence>